<dbReference type="GO" id="GO:0008234">
    <property type="term" value="F:cysteine-type peptidase activity"/>
    <property type="evidence" value="ECO:0007669"/>
    <property type="project" value="UniProtKB-KW"/>
</dbReference>
<reference evidence="8" key="2">
    <citation type="journal article" date="2021" name="PeerJ">
        <title>Extensive microbial diversity within the chicken gut microbiome revealed by metagenomics and culture.</title>
        <authorList>
            <person name="Gilroy R."/>
            <person name="Ravi A."/>
            <person name="Getino M."/>
            <person name="Pursley I."/>
            <person name="Horton D.L."/>
            <person name="Alikhan N.F."/>
            <person name="Baker D."/>
            <person name="Gharbi K."/>
            <person name="Hall N."/>
            <person name="Watson M."/>
            <person name="Adriaenssens E.M."/>
            <person name="Foster-Nyarko E."/>
            <person name="Jarju S."/>
            <person name="Secka A."/>
            <person name="Antonio M."/>
            <person name="Oren A."/>
            <person name="Chaudhuri R.R."/>
            <person name="La Ragione R."/>
            <person name="Hildebrand F."/>
            <person name="Pallen M.J."/>
        </authorList>
    </citation>
    <scope>NUCLEOTIDE SEQUENCE</scope>
    <source>
        <strain evidence="8">CHK157-1446</strain>
    </source>
</reference>
<comment type="caution">
    <text evidence="8">The sequence shown here is derived from an EMBL/GenBank/DDBJ whole genome shotgun (WGS) entry which is preliminary data.</text>
</comment>
<dbReference type="PANTHER" id="PTHR47053">
    <property type="entry name" value="MUREIN DD-ENDOPEPTIDASE MEPH-RELATED"/>
    <property type="match status" value="1"/>
</dbReference>
<dbReference type="PROSITE" id="PS51935">
    <property type="entry name" value="NLPC_P60"/>
    <property type="match status" value="1"/>
</dbReference>
<comment type="similarity">
    <text evidence="1">Belongs to the peptidase C40 family.</text>
</comment>
<keyword evidence="2" id="KW-0645">Protease</keyword>
<dbReference type="Gene3D" id="3.90.1720.10">
    <property type="entry name" value="endopeptidase domain like (from Nostoc punctiforme)"/>
    <property type="match status" value="1"/>
</dbReference>
<reference evidence="8" key="1">
    <citation type="submission" date="2020-10" db="EMBL/GenBank/DDBJ databases">
        <authorList>
            <person name="Gilroy R."/>
        </authorList>
    </citation>
    <scope>NUCLEOTIDE SEQUENCE</scope>
    <source>
        <strain evidence="8">CHK157-1446</strain>
    </source>
</reference>
<evidence type="ECO:0000313" key="9">
    <source>
        <dbReference type="Proteomes" id="UP000823982"/>
    </source>
</evidence>
<evidence type="ECO:0000256" key="6">
    <source>
        <dbReference type="SAM" id="SignalP"/>
    </source>
</evidence>
<evidence type="ECO:0000256" key="4">
    <source>
        <dbReference type="ARBA" id="ARBA00022807"/>
    </source>
</evidence>
<dbReference type="Proteomes" id="UP000823982">
    <property type="component" value="Unassembled WGS sequence"/>
</dbReference>
<feature type="domain" description="NlpC/P60" evidence="7">
    <location>
        <begin position="116"/>
        <end position="240"/>
    </location>
</feature>
<keyword evidence="4" id="KW-0788">Thiol protease</keyword>
<dbReference type="EMBL" id="DVIR01000060">
    <property type="protein sequence ID" value="HIS25078.1"/>
    <property type="molecule type" value="Genomic_DNA"/>
</dbReference>
<evidence type="ECO:0000313" key="8">
    <source>
        <dbReference type="EMBL" id="HIS25078.1"/>
    </source>
</evidence>
<dbReference type="GO" id="GO:0006508">
    <property type="term" value="P:proteolysis"/>
    <property type="evidence" value="ECO:0007669"/>
    <property type="project" value="UniProtKB-KW"/>
</dbReference>
<dbReference type="AlphaFoldDB" id="A0A9D1JI98"/>
<keyword evidence="6" id="KW-0732">Signal</keyword>
<sequence length="243" mass="25836">MSKNKIRVIIALAAAVAIVAAMAACGKIEDDSAKNTDGSDLSPSESVTHDTTLSQETTDPSETEEVTEPQVTTSEPQETEPEVTTDPAVTTEPEVTQTVPDETQPVTEPQTPQTSESLYEKIVDVATQQIGIPFTMGGSSPEEGFDTSGLTYYCVNAAGGDFPRSLKNQLESGDKIPYNELSAGDIVYFAAEPGGEASFCGVYVGGGLIIYSPVPDEFVKTANITTNYWTSRFVTGIRPYAAQ</sequence>
<evidence type="ECO:0000259" key="7">
    <source>
        <dbReference type="PROSITE" id="PS51935"/>
    </source>
</evidence>
<evidence type="ECO:0000256" key="1">
    <source>
        <dbReference type="ARBA" id="ARBA00007074"/>
    </source>
</evidence>
<keyword evidence="3" id="KW-0378">Hydrolase</keyword>
<organism evidence="8 9">
    <name type="scientific">Candidatus Faeciplasma gallinarum</name>
    <dbReference type="NCBI Taxonomy" id="2840799"/>
    <lineage>
        <taxon>Bacteria</taxon>
        <taxon>Bacillati</taxon>
        <taxon>Bacillota</taxon>
        <taxon>Clostridia</taxon>
        <taxon>Eubacteriales</taxon>
        <taxon>Oscillospiraceae</taxon>
        <taxon>Oscillospiraceae incertae sedis</taxon>
        <taxon>Candidatus Faeciplasma</taxon>
    </lineage>
</organism>
<dbReference type="SUPFAM" id="SSF54001">
    <property type="entry name" value="Cysteine proteinases"/>
    <property type="match status" value="1"/>
</dbReference>
<dbReference type="Pfam" id="PF00877">
    <property type="entry name" value="NLPC_P60"/>
    <property type="match status" value="1"/>
</dbReference>
<dbReference type="InterPro" id="IPR000064">
    <property type="entry name" value="NLP_P60_dom"/>
</dbReference>
<evidence type="ECO:0000256" key="3">
    <source>
        <dbReference type="ARBA" id="ARBA00022801"/>
    </source>
</evidence>
<dbReference type="PANTHER" id="PTHR47053:SF1">
    <property type="entry name" value="MUREIN DD-ENDOPEPTIDASE MEPH-RELATED"/>
    <property type="match status" value="1"/>
</dbReference>
<accession>A0A9D1JI98</accession>
<dbReference type="InterPro" id="IPR051202">
    <property type="entry name" value="Peptidase_C40"/>
</dbReference>
<protein>
    <submittedName>
        <fullName evidence="8">C40 family peptidase</fullName>
    </submittedName>
</protein>
<feature type="signal peptide" evidence="6">
    <location>
        <begin position="1"/>
        <end position="23"/>
    </location>
</feature>
<proteinExistence type="inferred from homology"/>
<name>A0A9D1JI98_9FIRM</name>
<gene>
    <name evidence="8" type="ORF">IAD01_06730</name>
</gene>
<evidence type="ECO:0000256" key="2">
    <source>
        <dbReference type="ARBA" id="ARBA00022670"/>
    </source>
</evidence>
<feature type="region of interest" description="Disordered" evidence="5">
    <location>
        <begin position="30"/>
        <end position="116"/>
    </location>
</feature>
<feature type="chain" id="PRO_5038822816" evidence="6">
    <location>
        <begin position="24"/>
        <end position="243"/>
    </location>
</feature>
<evidence type="ECO:0000256" key="5">
    <source>
        <dbReference type="SAM" id="MobiDB-lite"/>
    </source>
</evidence>
<feature type="compositionally biased region" description="Polar residues" evidence="5">
    <location>
        <begin position="35"/>
        <end position="58"/>
    </location>
</feature>
<dbReference type="PROSITE" id="PS51257">
    <property type="entry name" value="PROKAR_LIPOPROTEIN"/>
    <property type="match status" value="1"/>
</dbReference>
<dbReference type="InterPro" id="IPR038765">
    <property type="entry name" value="Papain-like_cys_pep_sf"/>
</dbReference>
<feature type="compositionally biased region" description="Low complexity" evidence="5">
    <location>
        <begin position="87"/>
        <end position="116"/>
    </location>
</feature>